<dbReference type="EMBL" id="DF238771">
    <property type="protein sequence ID" value="GAC93014.1"/>
    <property type="molecule type" value="Genomic_DNA"/>
</dbReference>
<dbReference type="RefSeq" id="XP_012186601.1">
    <property type="nucleotide sequence ID" value="XM_012331211.1"/>
</dbReference>
<feature type="domain" description="Glycosyl hydrolase family 30 TIM-barrel" evidence="7">
    <location>
        <begin position="178"/>
        <end position="442"/>
    </location>
</feature>
<dbReference type="PANTHER" id="PTHR11069:SF23">
    <property type="entry name" value="LYSOSOMAL ACID GLUCOSYLCERAMIDASE"/>
    <property type="match status" value="1"/>
</dbReference>
<feature type="region of interest" description="Disordered" evidence="5">
    <location>
        <begin position="704"/>
        <end position="744"/>
    </location>
</feature>
<evidence type="ECO:0000256" key="2">
    <source>
        <dbReference type="ARBA" id="ARBA00022729"/>
    </source>
</evidence>
<protein>
    <submittedName>
        <fullName evidence="8">Glycoside hydrolase</fullName>
    </submittedName>
</protein>
<dbReference type="SUPFAM" id="SSF51445">
    <property type="entry name" value="(Trans)glycosidases"/>
    <property type="match status" value="1"/>
</dbReference>
<evidence type="ECO:0000256" key="5">
    <source>
        <dbReference type="SAM" id="MobiDB-lite"/>
    </source>
</evidence>
<feature type="transmembrane region" description="Helical" evidence="6">
    <location>
        <begin position="91"/>
        <end position="110"/>
    </location>
</feature>
<dbReference type="Gene3D" id="3.20.20.80">
    <property type="entry name" value="Glycosidases"/>
    <property type="match status" value="1"/>
</dbReference>
<dbReference type="InterPro" id="IPR033453">
    <property type="entry name" value="Glyco_hydro_30_TIM-barrel"/>
</dbReference>
<evidence type="ECO:0000256" key="4">
    <source>
        <dbReference type="RuleBase" id="RU361188"/>
    </source>
</evidence>
<dbReference type="InterPro" id="IPR001139">
    <property type="entry name" value="Glyco_hydro_30"/>
</dbReference>
<dbReference type="OrthoDB" id="2160638at2759"/>
<dbReference type="GO" id="GO:0006680">
    <property type="term" value="P:glucosylceramide catabolic process"/>
    <property type="evidence" value="ECO:0007669"/>
    <property type="project" value="TreeGrafter"/>
</dbReference>
<accession>R9NWT8</accession>
<dbReference type="InterPro" id="IPR017853">
    <property type="entry name" value="GH"/>
</dbReference>
<dbReference type="HOGENOM" id="CLU_014379_2_0_1"/>
<keyword evidence="3 4" id="KW-0378">Hydrolase</keyword>
<sequence length="744" mass="80242">MMMKADGVVIELGEKRQKTEDVAYSRISDHASPGTIPARGHSCLVLVGKADLRCVCLENSTKEAASSYLSTRLMLASLLSHLVPFAKMRPLMMMLPIIATLTFLTVSLVASQHIVIDSMWSTTYNYSQIQEFSNPAIAFSPGPALTASVNVTASVSASSSNHDQIGISISDNQVHQTVDSFGGGITDSVAIALQDFKTKHPKDYDDLLHLLFSEDAEWLEKGGVGMNSVRVPLGASDFGQSPYTYDDTEDGSEDPDLELFEIKRAPKLWATLRDILKVNGGVKIFVAAWSAPGWMKENTDPDQPLFGGNLKAGMEKVYAKYLIKSISEIKTKEQIDVYAMSPGNEPQIPRLKYPTMKISADQAIQLGVLLRSGLDSAGFKSVRLLAWDFNWDNTDYPLTVLNADSTPWSGIAWHGYAGQPLAQKTITDAFPNLDTYFTEKTVVTQYFNEPYKNIKNAARDLLIGSIRYASKSVIFWNLVLRKDEDGFTSPHLPGVCENCNAAILLLPESTDGADATSADTSSGKKTADAGSQKKDSRRKRSMLRRAADETVTFKPDPLTAGTSGKDASQAVPASKIVDAQKTGSATTYSSPLFKRTSDLSVLSHLSTAVRPVGASKTYSKRIGVTSTDELTELGGRVLAQAFRQDGVKPGITRFSLILLNQNDHYETGVWEEATAVVAFRGLTANVTTVPGLYTLSWEAPTVMQPEEVPTPKDGDGSDTSGAGGAGSGNPVTASTSKPADVAAA</sequence>
<evidence type="ECO:0000256" key="3">
    <source>
        <dbReference type="ARBA" id="ARBA00022801"/>
    </source>
</evidence>
<keyword evidence="9" id="KW-1185">Reference proteome</keyword>
<dbReference type="Pfam" id="PF02055">
    <property type="entry name" value="Glyco_hydro_30"/>
    <property type="match status" value="1"/>
</dbReference>
<evidence type="ECO:0000313" key="8">
    <source>
        <dbReference type="EMBL" id="GAC93014.1"/>
    </source>
</evidence>
<comment type="similarity">
    <text evidence="1 4">Belongs to the glycosyl hydrolase 30 family.</text>
</comment>
<proteinExistence type="inferred from homology"/>
<dbReference type="GO" id="GO:0016020">
    <property type="term" value="C:membrane"/>
    <property type="evidence" value="ECO:0007669"/>
    <property type="project" value="GOC"/>
</dbReference>
<feature type="compositionally biased region" description="Basic and acidic residues" evidence="5">
    <location>
        <begin position="525"/>
        <end position="534"/>
    </location>
</feature>
<keyword evidence="6" id="KW-1133">Transmembrane helix</keyword>
<gene>
    <name evidence="8" type="ORF">PHSY_000575</name>
</gene>
<reference evidence="9" key="1">
    <citation type="journal article" date="2013" name="Genome Announc.">
        <title>Draft genome sequence of the basidiomycetous yeast-like fungus Pseudozyma hubeiensis SY62, which produces an abundant amount of the biosurfactant mannosylerythritol lipids.</title>
        <authorList>
            <person name="Konishi M."/>
            <person name="Hatada Y."/>
            <person name="Horiuchi J."/>
        </authorList>
    </citation>
    <scope>NUCLEOTIDE SEQUENCE [LARGE SCALE GENOMIC DNA]</scope>
    <source>
        <strain evidence="9">SY62</strain>
    </source>
</reference>
<keyword evidence="4" id="KW-0326">Glycosidase</keyword>
<dbReference type="eggNOG" id="KOG2566">
    <property type="taxonomic scope" value="Eukaryota"/>
</dbReference>
<dbReference type="GeneID" id="24105880"/>
<keyword evidence="6" id="KW-0472">Membrane</keyword>
<dbReference type="STRING" id="1305764.R9NWT8"/>
<dbReference type="PANTHER" id="PTHR11069">
    <property type="entry name" value="GLUCOSYLCERAMIDASE"/>
    <property type="match status" value="1"/>
</dbReference>
<organism evidence="8 9">
    <name type="scientific">Pseudozyma hubeiensis (strain SY62)</name>
    <name type="common">Yeast</name>
    <dbReference type="NCBI Taxonomy" id="1305764"/>
    <lineage>
        <taxon>Eukaryota</taxon>
        <taxon>Fungi</taxon>
        <taxon>Dikarya</taxon>
        <taxon>Basidiomycota</taxon>
        <taxon>Ustilaginomycotina</taxon>
        <taxon>Ustilaginomycetes</taxon>
        <taxon>Ustilaginales</taxon>
        <taxon>Ustilaginaceae</taxon>
        <taxon>Pseudozyma</taxon>
    </lineage>
</organism>
<dbReference type="InterPro" id="IPR013780">
    <property type="entry name" value="Glyco_hydro_b"/>
</dbReference>
<feature type="region of interest" description="Disordered" evidence="5">
    <location>
        <begin position="513"/>
        <end position="574"/>
    </location>
</feature>
<keyword evidence="2" id="KW-0732">Signal</keyword>
<dbReference type="Proteomes" id="UP000014071">
    <property type="component" value="Unassembled WGS sequence"/>
</dbReference>
<dbReference type="GO" id="GO:0004348">
    <property type="term" value="F:glucosylceramidase activity"/>
    <property type="evidence" value="ECO:0007669"/>
    <property type="project" value="InterPro"/>
</dbReference>
<evidence type="ECO:0000313" key="9">
    <source>
        <dbReference type="Proteomes" id="UP000014071"/>
    </source>
</evidence>
<name>R9NWT8_PSEHS</name>
<evidence type="ECO:0000256" key="1">
    <source>
        <dbReference type="ARBA" id="ARBA00005382"/>
    </source>
</evidence>
<evidence type="ECO:0000259" key="7">
    <source>
        <dbReference type="Pfam" id="PF02055"/>
    </source>
</evidence>
<keyword evidence="6" id="KW-0812">Transmembrane</keyword>
<evidence type="ECO:0000256" key="6">
    <source>
        <dbReference type="SAM" id="Phobius"/>
    </source>
</evidence>
<dbReference type="Gene3D" id="2.60.40.1180">
    <property type="entry name" value="Golgi alpha-mannosidase II"/>
    <property type="match status" value="1"/>
</dbReference>
<dbReference type="AlphaFoldDB" id="R9NWT8"/>